<dbReference type="InterPro" id="IPR000536">
    <property type="entry name" value="Nucl_hrmn_rcpt_lig-bd"/>
</dbReference>
<feature type="region of interest" description="Disordered" evidence="11">
    <location>
        <begin position="128"/>
        <end position="167"/>
    </location>
</feature>
<dbReference type="GO" id="GO:0008270">
    <property type="term" value="F:zinc ion binding"/>
    <property type="evidence" value="ECO:0007669"/>
    <property type="project" value="UniProtKB-KW"/>
</dbReference>
<dbReference type="CDD" id="cd06968">
    <property type="entry name" value="NR_DBD_ROR"/>
    <property type="match status" value="1"/>
</dbReference>
<protein>
    <submittedName>
        <fullName evidence="14">Nuclear receptor ROR-alpha-like isoform X1</fullName>
    </submittedName>
</protein>
<sequence>MENDEPASPDPNHDNTQSKRGNPVHKKSHLTQIEVIPCKICGDKSSGVHYGVITCEGCKGFFRRSQSSSVQYSCSRQSNCPIDRASRNRCQSCRLKKCVAQGMSRDAVKFGRMSKRQRDSLFAEVERHRQQQRLQANSLQEPQPLPAYRSGKEPREQSSHLIPPLPPAYPYSVEPELQGCPPEVHPYLECRIGEAQAQSLACRASHRRGESNSLAGRGFDSTRSTPEAILNMSGSEMGFRPFDPESSFFSFPTSLHIVDEMWQHCAVRLTDAVQYVVEFAKRIPGFRQLCQNDQIALLKSGSMEVVLVRMSRMFNTENNTVFFDGKFAGTELFKSLACGDLIAAVFDFAHNLCALRLTEQQMAVFTALVLLNAGHSQYYYTYYSAEIMF</sequence>
<reference evidence="14 15" key="1">
    <citation type="submission" date="2018-03" db="EMBL/GenBank/DDBJ databases">
        <title>Draft genome sequence of Rohu Carp (Labeo rohita).</title>
        <authorList>
            <person name="Das P."/>
            <person name="Kushwaha B."/>
            <person name="Joshi C.G."/>
            <person name="Kumar D."/>
            <person name="Nagpure N.S."/>
            <person name="Sahoo L."/>
            <person name="Das S.P."/>
            <person name="Bit A."/>
            <person name="Patnaik S."/>
            <person name="Meher P.K."/>
            <person name="Jayasankar P."/>
            <person name="Koringa P.G."/>
            <person name="Patel N.V."/>
            <person name="Hinsu A.T."/>
            <person name="Kumar R."/>
            <person name="Pandey M."/>
            <person name="Agarwal S."/>
            <person name="Srivastava S."/>
            <person name="Singh M."/>
            <person name="Iquebal M.A."/>
            <person name="Jaiswal S."/>
            <person name="Angadi U.B."/>
            <person name="Kumar N."/>
            <person name="Raza M."/>
            <person name="Shah T.M."/>
            <person name="Rai A."/>
            <person name="Jena J.K."/>
        </authorList>
    </citation>
    <scope>NUCLEOTIDE SEQUENCE [LARGE SCALE GENOMIC DNA]</scope>
    <source>
        <strain evidence="14">DASCIFA01</strain>
        <tissue evidence="14">Testis</tissue>
    </source>
</reference>
<evidence type="ECO:0000256" key="10">
    <source>
        <dbReference type="ARBA" id="ARBA00023242"/>
    </source>
</evidence>
<feature type="compositionally biased region" description="Polar residues" evidence="11">
    <location>
        <begin position="132"/>
        <end position="141"/>
    </location>
</feature>
<evidence type="ECO:0000256" key="4">
    <source>
        <dbReference type="ARBA" id="ARBA00022771"/>
    </source>
</evidence>
<dbReference type="InterPro" id="IPR044101">
    <property type="entry name" value="NR_DBD_ROR"/>
</dbReference>
<dbReference type="SUPFAM" id="SSF57716">
    <property type="entry name" value="Glucocorticoid receptor-like (DNA-binding domain)"/>
    <property type="match status" value="1"/>
</dbReference>
<evidence type="ECO:0000256" key="11">
    <source>
        <dbReference type="SAM" id="MobiDB-lite"/>
    </source>
</evidence>
<feature type="region of interest" description="Disordered" evidence="11">
    <location>
        <begin position="1"/>
        <end position="28"/>
    </location>
</feature>
<evidence type="ECO:0000256" key="7">
    <source>
        <dbReference type="ARBA" id="ARBA00023125"/>
    </source>
</evidence>
<dbReference type="Proteomes" id="UP000290572">
    <property type="component" value="Unassembled WGS sequence"/>
</dbReference>
<dbReference type="Gene3D" id="1.10.565.10">
    <property type="entry name" value="Retinoid X Receptor"/>
    <property type="match status" value="1"/>
</dbReference>
<keyword evidence="7" id="KW-0238">DNA-binding</keyword>
<keyword evidence="3" id="KW-0479">Metal-binding</keyword>
<comment type="similarity">
    <text evidence="2">Belongs to the nuclear hormone receptor family. NR1 subfamily.</text>
</comment>
<dbReference type="PANTHER" id="PTHR45805">
    <property type="entry name" value="NUCLEAR HORMONE RECEPTOR HR3-RELATED"/>
    <property type="match status" value="1"/>
</dbReference>
<dbReference type="AlphaFoldDB" id="A0A498NP99"/>
<evidence type="ECO:0000256" key="6">
    <source>
        <dbReference type="ARBA" id="ARBA00023015"/>
    </source>
</evidence>
<keyword evidence="6" id="KW-0805">Transcription regulation</keyword>
<evidence type="ECO:0000256" key="8">
    <source>
        <dbReference type="ARBA" id="ARBA00023163"/>
    </source>
</evidence>
<dbReference type="PROSITE" id="PS51843">
    <property type="entry name" value="NR_LBD"/>
    <property type="match status" value="1"/>
</dbReference>
<dbReference type="PROSITE" id="PS51030">
    <property type="entry name" value="NUCLEAR_REC_DBD_2"/>
    <property type="match status" value="1"/>
</dbReference>
<evidence type="ECO:0000259" key="12">
    <source>
        <dbReference type="PROSITE" id="PS51030"/>
    </source>
</evidence>
<feature type="domain" description="NR LBD" evidence="13">
    <location>
        <begin position="224"/>
        <end position="389"/>
    </location>
</feature>
<evidence type="ECO:0000256" key="1">
    <source>
        <dbReference type="ARBA" id="ARBA00004123"/>
    </source>
</evidence>
<dbReference type="SUPFAM" id="SSF48508">
    <property type="entry name" value="Nuclear receptor ligand-binding domain"/>
    <property type="match status" value="1"/>
</dbReference>
<keyword evidence="5" id="KW-0862">Zinc</keyword>
<dbReference type="Pfam" id="PF00105">
    <property type="entry name" value="zf-C4"/>
    <property type="match status" value="1"/>
</dbReference>
<comment type="caution">
    <text evidence="14">The sequence shown here is derived from an EMBL/GenBank/DDBJ whole genome shotgun (WGS) entry which is preliminary data.</text>
</comment>
<evidence type="ECO:0000259" key="13">
    <source>
        <dbReference type="PROSITE" id="PS51843"/>
    </source>
</evidence>
<keyword evidence="9 14" id="KW-0675">Receptor</keyword>
<dbReference type="Gene3D" id="3.30.50.10">
    <property type="entry name" value="Erythroid Transcription Factor GATA-1, subunit A"/>
    <property type="match status" value="1"/>
</dbReference>
<dbReference type="InterPro" id="IPR013088">
    <property type="entry name" value="Znf_NHR/GATA"/>
</dbReference>
<dbReference type="InterPro" id="IPR001723">
    <property type="entry name" value="Nuclear_hrmn_rcpt"/>
</dbReference>
<accession>A0A498NP99</accession>
<dbReference type="PROSITE" id="PS00031">
    <property type="entry name" value="NUCLEAR_REC_DBD_1"/>
    <property type="match status" value="1"/>
</dbReference>
<dbReference type="STRING" id="84645.A0A498NP99"/>
<evidence type="ECO:0000313" key="15">
    <source>
        <dbReference type="Proteomes" id="UP000290572"/>
    </source>
</evidence>
<dbReference type="GO" id="GO:0000978">
    <property type="term" value="F:RNA polymerase II cis-regulatory region sequence-specific DNA binding"/>
    <property type="evidence" value="ECO:0007669"/>
    <property type="project" value="TreeGrafter"/>
</dbReference>
<keyword evidence="4" id="KW-0863">Zinc-finger</keyword>
<dbReference type="InterPro" id="IPR001628">
    <property type="entry name" value="Znf_hrmn_rcpt"/>
</dbReference>
<dbReference type="GO" id="GO:0004879">
    <property type="term" value="F:nuclear receptor activity"/>
    <property type="evidence" value="ECO:0007669"/>
    <property type="project" value="InterPro"/>
</dbReference>
<comment type="subcellular location">
    <subcellularLocation>
        <location evidence="1">Nucleus</location>
    </subcellularLocation>
</comment>
<feature type="domain" description="Nuclear receptor" evidence="12">
    <location>
        <begin position="35"/>
        <end position="110"/>
    </location>
</feature>
<dbReference type="PRINTS" id="PR00398">
    <property type="entry name" value="STRDHORMONER"/>
</dbReference>
<evidence type="ECO:0000256" key="2">
    <source>
        <dbReference type="ARBA" id="ARBA00008092"/>
    </source>
</evidence>
<keyword evidence="15" id="KW-1185">Reference proteome</keyword>
<evidence type="ECO:0000256" key="3">
    <source>
        <dbReference type="ARBA" id="ARBA00022723"/>
    </source>
</evidence>
<evidence type="ECO:0000313" key="14">
    <source>
        <dbReference type="EMBL" id="RXN33367.1"/>
    </source>
</evidence>
<evidence type="ECO:0000256" key="5">
    <source>
        <dbReference type="ARBA" id="ARBA00022833"/>
    </source>
</evidence>
<gene>
    <name evidence="14" type="ORF">ROHU_015617</name>
</gene>
<keyword evidence="8" id="KW-0804">Transcription</keyword>
<keyword evidence="10" id="KW-0539">Nucleus</keyword>
<dbReference type="InterPro" id="IPR035500">
    <property type="entry name" value="NHR-like_dom_sf"/>
</dbReference>
<dbReference type="FunFam" id="3.30.50.10:FF:000003">
    <property type="entry name" value="Nuclear orphan receptor ROR-beta"/>
    <property type="match status" value="1"/>
</dbReference>
<dbReference type="PANTHER" id="PTHR45805:SF11">
    <property type="entry name" value="NUCLEAR RECEPTOR ROR-ALPHA"/>
    <property type="match status" value="1"/>
</dbReference>
<dbReference type="PRINTS" id="PR00047">
    <property type="entry name" value="STROIDFINGER"/>
</dbReference>
<dbReference type="GO" id="GO:0005634">
    <property type="term" value="C:nucleus"/>
    <property type="evidence" value="ECO:0007669"/>
    <property type="project" value="UniProtKB-SubCell"/>
</dbReference>
<name>A0A498NP99_LABRO</name>
<evidence type="ECO:0000256" key="9">
    <source>
        <dbReference type="ARBA" id="ARBA00023170"/>
    </source>
</evidence>
<dbReference type="InterPro" id="IPR001728">
    <property type="entry name" value="ThyrH_rcpt"/>
</dbReference>
<organism evidence="14 15">
    <name type="scientific">Labeo rohita</name>
    <name type="common">Indian major carp</name>
    <name type="synonym">Cyprinus rohita</name>
    <dbReference type="NCBI Taxonomy" id="84645"/>
    <lineage>
        <taxon>Eukaryota</taxon>
        <taxon>Metazoa</taxon>
        <taxon>Chordata</taxon>
        <taxon>Craniata</taxon>
        <taxon>Vertebrata</taxon>
        <taxon>Euteleostomi</taxon>
        <taxon>Actinopterygii</taxon>
        <taxon>Neopterygii</taxon>
        <taxon>Teleostei</taxon>
        <taxon>Ostariophysi</taxon>
        <taxon>Cypriniformes</taxon>
        <taxon>Cyprinidae</taxon>
        <taxon>Labeoninae</taxon>
        <taxon>Labeonini</taxon>
        <taxon>Labeo</taxon>
    </lineage>
</organism>
<dbReference type="Pfam" id="PF00104">
    <property type="entry name" value="Hormone_recep"/>
    <property type="match status" value="1"/>
</dbReference>
<dbReference type="EMBL" id="QBIY01011267">
    <property type="protein sequence ID" value="RXN33367.1"/>
    <property type="molecule type" value="Genomic_DNA"/>
</dbReference>
<dbReference type="PRINTS" id="PR00546">
    <property type="entry name" value="THYROIDHORMR"/>
</dbReference>
<dbReference type="SMART" id="SM00399">
    <property type="entry name" value="ZnF_C4"/>
    <property type="match status" value="1"/>
</dbReference>
<proteinExistence type="inferred from homology"/>